<name>A0A9P8SZ87_9ASCO</name>
<evidence type="ECO:0000256" key="1">
    <source>
        <dbReference type="SAM" id="MobiDB-lite"/>
    </source>
</evidence>
<proteinExistence type="predicted"/>
<dbReference type="Proteomes" id="UP000788993">
    <property type="component" value="Unassembled WGS sequence"/>
</dbReference>
<keyword evidence="3" id="KW-1185">Reference proteome</keyword>
<protein>
    <submittedName>
        <fullName evidence="2">Uncharacterized protein</fullName>
    </submittedName>
</protein>
<sequence>MEEALDTDEKTLEDGDGGEPDVVRLARLEDLSMSGSVDGANEWYSEGVSKAERSKRSASLRLNSEEGASFQLVDGERILLGGHLVERVPGFKLSVKLEKFLLAQLHKIVRHQIQQVDEFYGDIQVLGRQTHGFQRLRLVVEQIELEVEVDLEKPGQRVQTPVKFESVDFLCLCQLWREANVLDVFVEREHAAQ</sequence>
<organism evidence="2 3">
    <name type="scientific">Ogataea polymorpha</name>
    <dbReference type="NCBI Taxonomy" id="460523"/>
    <lineage>
        <taxon>Eukaryota</taxon>
        <taxon>Fungi</taxon>
        <taxon>Dikarya</taxon>
        <taxon>Ascomycota</taxon>
        <taxon>Saccharomycotina</taxon>
        <taxon>Pichiomycetes</taxon>
        <taxon>Pichiales</taxon>
        <taxon>Pichiaceae</taxon>
        <taxon>Ogataea</taxon>
    </lineage>
</organism>
<reference evidence="2" key="2">
    <citation type="submission" date="2021-01" db="EMBL/GenBank/DDBJ databases">
        <authorList>
            <person name="Schikora-Tamarit M.A."/>
        </authorList>
    </citation>
    <scope>NUCLEOTIDE SEQUENCE</scope>
    <source>
        <strain evidence="2">NCAIM Y.01608</strain>
    </source>
</reference>
<dbReference type="AlphaFoldDB" id="A0A9P8SZ87"/>
<dbReference type="EMBL" id="JAEUBD010001504">
    <property type="protein sequence ID" value="KAH3659839.1"/>
    <property type="molecule type" value="Genomic_DNA"/>
</dbReference>
<comment type="caution">
    <text evidence="2">The sequence shown here is derived from an EMBL/GenBank/DDBJ whole genome shotgun (WGS) entry which is preliminary data.</text>
</comment>
<gene>
    <name evidence="2" type="ORF">OGATHE_005884</name>
</gene>
<accession>A0A9P8SZ87</accession>
<reference evidence="2" key="1">
    <citation type="journal article" date="2021" name="Open Biol.">
        <title>Shared evolutionary footprints suggest mitochondrial oxidative damage underlies multiple complex I losses in fungi.</title>
        <authorList>
            <person name="Schikora-Tamarit M.A."/>
            <person name="Marcet-Houben M."/>
            <person name="Nosek J."/>
            <person name="Gabaldon T."/>
        </authorList>
    </citation>
    <scope>NUCLEOTIDE SEQUENCE</scope>
    <source>
        <strain evidence="2">NCAIM Y.01608</strain>
    </source>
</reference>
<evidence type="ECO:0000313" key="2">
    <source>
        <dbReference type="EMBL" id="KAH3659839.1"/>
    </source>
</evidence>
<feature type="region of interest" description="Disordered" evidence="1">
    <location>
        <begin position="1"/>
        <end position="20"/>
    </location>
</feature>
<evidence type="ECO:0000313" key="3">
    <source>
        <dbReference type="Proteomes" id="UP000788993"/>
    </source>
</evidence>